<dbReference type="Proteomes" id="UP000789375">
    <property type="component" value="Unassembled WGS sequence"/>
</dbReference>
<feature type="compositionally biased region" description="Polar residues" evidence="2">
    <location>
        <begin position="86"/>
        <end position="98"/>
    </location>
</feature>
<evidence type="ECO:0000259" key="3">
    <source>
        <dbReference type="PROSITE" id="PS50404"/>
    </source>
</evidence>
<dbReference type="AlphaFoldDB" id="A0A9N8W7B4"/>
<dbReference type="InterPro" id="IPR040079">
    <property type="entry name" value="Glutathione_S-Trfase"/>
</dbReference>
<evidence type="ECO:0000259" key="4">
    <source>
        <dbReference type="PROSITE" id="PS50405"/>
    </source>
</evidence>
<proteinExistence type="inferred from homology"/>
<gene>
    <name evidence="5" type="ORF">FMOSSE_LOCUS2773</name>
</gene>
<feature type="domain" description="GST N-terminal" evidence="3">
    <location>
        <begin position="2"/>
        <end position="122"/>
    </location>
</feature>
<dbReference type="InterPro" id="IPR036282">
    <property type="entry name" value="Glutathione-S-Trfase_C_sf"/>
</dbReference>
<dbReference type="InterPro" id="IPR036249">
    <property type="entry name" value="Thioredoxin-like_sf"/>
</dbReference>
<dbReference type="EMBL" id="CAJVPP010000376">
    <property type="protein sequence ID" value="CAG8476250.1"/>
    <property type="molecule type" value="Genomic_DNA"/>
</dbReference>
<dbReference type="Pfam" id="PF00043">
    <property type="entry name" value="GST_C"/>
    <property type="match status" value="1"/>
</dbReference>
<dbReference type="SUPFAM" id="SSF47616">
    <property type="entry name" value="GST C-terminal domain-like"/>
    <property type="match status" value="1"/>
</dbReference>
<dbReference type="PANTHER" id="PTHR44051">
    <property type="entry name" value="GLUTATHIONE S-TRANSFERASE-RELATED"/>
    <property type="match status" value="1"/>
</dbReference>
<sequence>MTVITLYDYAPSGNCYKVRLLFSLLRIQHLRVDIDIRKGETRTDHFLNNVSSYGQVPVVIIPPDYVHKLAKPTTLSTALSPSSTPNESQNENSSTVVETQSTILTESNAILTFISDGTPLFPSNPIDRAKIMQWLFWEQYSHEPNFGTLRFWLTLLNKGEDPQYLDQIVERQKKGYEALNIMEQHLSNEDWFVANKYTIADIALYAYTHCAEEAGYSIDSFPKIKAWLRRIENMPGHVPIDD</sequence>
<dbReference type="SFLD" id="SFLDS00019">
    <property type="entry name" value="Glutathione_Transferase_(cytos"/>
    <property type="match status" value="1"/>
</dbReference>
<reference evidence="5" key="1">
    <citation type="submission" date="2021-06" db="EMBL/GenBank/DDBJ databases">
        <authorList>
            <person name="Kallberg Y."/>
            <person name="Tangrot J."/>
            <person name="Rosling A."/>
        </authorList>
    </citation>
    <scope>NUCLEOTIDE SEQUENCE</scope>
    <source>
        <strain evidence="5">87-6 pot B 2015</strain>
    </source>
</reference>
<feature type="domain" description="GST C-terminal" evidence="4">
    <location>
        <begin position="124"/>
        <end position="242"/>
    </location>
</feature>
<protein>
    <submittedName>
        <fullName evidence="5">9295_t:CDS:1</fullName>
    </submittedName>
</protein>
<organism evidence="5 6">
    <name type="scientific">Funneliformis mosseae</name>
    <name type="common">Endomycorrhizal fungus</name>
    <name type="synonym">Glomus mosseae</name>
    <dbReference type="NCBI Taxonomy" id="27381"/>
    <lineage>
        <taxon>Eukaryota</taxon>
        <taxon>Fungi</taxon>
        <taxon>Fungi incertae sedis</taxon>
        <taxon>Mucoromycota</taxon>
        <taxon>Glomeromycotina</taxon>
        <taxon>Glomeromycetes</taxon>
        <taxon>Glomerales</taxon>
        <taxon>Glomeraceae</taxon>
        <taxon>Funneliformis</taxon>
    </lineage>
</organism>
<accession>A0A9N8W7B4</accession>
<dbReference type="PROSITE" id="PS50404">
    <property type="entry name" value="GST_NTER"/>
    <property type="match status" value="1"/>
</dbReference>
<dbReference type="InterPro" id="IPR010987">
    <property type="entry name" value="Glutathione-S-Trfase_C-like"/>
</dbReference>
<dbReference type="InterPro" id="IPR004046">
    <property type="entry name" value="GST_C"/>
</dbReference>
<dbReference type="PROSITE" id="PS50405">
    <property type="entry name" value="GST_CTER"/>
    <property type="match status" value="1"/>
</dbReference>
<dbReference type="PANTHER" id="PTHR44051:SF2">
    <property type="entry name" value="HYPOTHETICAL GLUTATHIONE S-TRANSFERASE LIKE PROTEIN"/>
    <property type="match status" value="1"/>
</dbReference>
<name>A0A9N8W7B4_FUNMO</name>
<evidence type="ECO:0000313" key="6">
    <source>
        <dbReference type="Proteomes" id="UP000789375"/>
    </source>
</evidence>
<keyword evidence="6" id="KW-1185">Reference proteome</keyword>
<feature type="region of interest" description="Disordered" evidence="2">
    <location>
        <begin position="76"/>
        <end position="98"/>
    </location>
</feature>
<evidence type="ECO:0000256" key="2">
    <source>
        <dbReference type="SAM" id="MobiDB-lite"/>
    </source>
</evidence>
<dbReference type="Gene3D" id="1.20.1050.10">
    <property type="match status" value="1"/>
</dbReference>
<evidence type="ECO:0000313" key="5">
    <source>
        <dbReference type="EMBL" id="CAG8476250.1"/>
    </source>
</evidence>
<dbReference type="SFLD" id="SFLDG00358">
    <property type="entry name" value="Main_(cytGST)"/>
    <property type="match status" value="1"/>
</dbReference>
<comment type="similarity">
    <text evidence="1">Belongs to the GST superfamily.</text>
</comment>
<comment type="caution">
    <text evidence="5">The sequence shown here is derived from an EMBL/GenBank/DDBJ whole genome shotgun (WGS) entry which is preliminary data.</text>
</comment>
<evidence type="ECO:0000256" key="1">
    <source>
        <dbReference type="ARBA" id="ARBA00007409"/>
    </source>
</evidence>
<feature type="compositionally biased region" description="Low complexity" evidence="2">
    <location>
        <begin position="76"/>
        <end position="85"/>
    </location>
</feature>
<dbReference type="InterPro" id="IPR004045">
    <property type="entry name" value="Glutathione_S-Trfase_N"/>
</dbReference>
<dbReference type="Gene3D" id="3.40.30.10">
    <property type="entry name" value="Glutaredoxin"/>
    <property type="match status" value="1"/>
</dbReference>
<dbReference type="SUPFAM" id="SSF52833">
    <property type="entry name" value="Thioredoxin-like"/>
    <property type="match status" value="1"/>
</dbReference>